<evidence type="ECO:0000259" key="5">
    <source>
        <dbReference type="PROSITE" id="PS50931"/>
    </source>
</evidence>
<dbReference type="FunFam" id="1.10.10.10:FF:000001">
    <property type="entry name" value="LysR family transcriptional regulator"/>
    <property type="match status" value="1"/>
</dbReference>
<dbReference type="GO" id="GO:0003700">
    <property type="term" value="F:DNA-binding transcription factor activity"/>
    <property type="evidence" value="ECO:0007669"/>
    <property type="project" value="InterPro"/>
</dbReference>
<keyword evidence="2" id="KW-0805">Transcription regulation</keyword>
<dbReference type="PANTHER" id="PTHR30537">
    <property type="entry name" value="HTH-TYPE TRANSCRIPTIONAL REGULATOR"/>
    <property type="match status" value="1"/>
</dbReference>
<dbReference type="PANTHER" id="PTHR30537:SF31">
    <property type="entry name" value="TRANSCRIPTIONAL REGULATOR, LYSR FAMILY"/>
    <property type="match status" value="1"/>
</dbReference>
<dbReference type="InterPro" id="IPR058163">
    <property type="entry name" value="LysR-type_TF_proteobact-type"/>
</dbReference>
<protein>
    <submittedName>
        <fullName evidence="6">DNA-binding transcriptional regulator, LysR family</fullName>
    </submittedName>
</protein>
<dbReference type="Pfam" id="PF03466">
    <property type="entry name" value="LysR_substrate"/>
    <property type="match status" value="1"/>
</dbReference>
<proteinExistence type="inferred from homology"/>
<dbReference type="SUPFAM" id="SSF46785">
    <property type="entry name" value="Winged helix' DNA-binding domain"/>
    <property type="match status" value="1"/>
</dbReference>
<dbReference type="AlphaFoldDB" id="A0A1I6G7K3"/>
<gene>
    <name evidence="6" type="ORF">SAMN04488070_0263</name>
</gene>
<dbReference type="InterPro" id="IPR036388">
    <property type="entry name" value="WH-like_DNA-bd_sf"/>
</dbReference>
<dbReference type="InterPro" id="IPR036390">
    <property type="entry name" value="WH_DNA-bd_sf"/>
</dbReference>
<evidence type="ECO:0000313" key="6">
    <source>
        <dbReference type="EMBL" id="SFR38172.1"/>
    </source>
</evidence>
<dbReference type="PROSITE" id="PS50931">
    <property type="entry name" value="HTH_LYSR"/>
    <property type="match status" value="1"/>
</dbReference>
<reference evidence="7" key="1">
    <citation type="submission" date="2016-10" db="EMBL/GenBank/DDBJ databases">
        <authorList>
            <person name="Varghese N."/>
            <person name="Submissions S."/>
        </authorList>
    </citation>
    <scope>NUCLEOTIDE SEQUENCE [LARGE SCALE GENOMIC DNA]</scope>
    <source>
        <strain evidence="7">CGMCC 1.7285</strain>
    </source>
</reference>
<sequence>MMVVSYIGNYRSINGTLAWGSNTMAIPDLTNYLIFARVVATGSISAGARELNMPKSTVSRRLTELEEEQGVRLLHRSTRGLKLTEIGQAFLVHCETLVAAAEAAQQVTQMVQETPRGEIHVSSPYAISQSMLVTLLPEFLALYPEVRINLMVTNRPVNLIDEGVDVALRVRPFIEDSSLIARPLADSPSTLFRSPNRGDVARIDKPLRHPLDLVHYPHLSLHYTSGRYRYDLTAQSGEKLTVSFRPRLITDDMIVLREAAIEGLGIVSLPNYLGEQAVQDGLLEPILPDWSLPVGIMHMVYPYRRGLLPAVRVFIDFLAERLPATAQRSLNTT</sequence>
<dbReference type="GO" id="GO:0006351">
    <property type="term" value="P:DNA-templated transcription"/>
    <property type="evidence" value="ECO:0007669"/>
    <property type="project" value="TreeGrafter"/>
</dbReference>
<dbReference type="InterPro" id="IPR005119">
    <property type="entry name" value="LysR_subst-bd"/>
</dbReference>
<evidence type="ECO:0000256" key="3">
    <source>
        <dbReference type="ARBA" id="ARBA00023125"/>
    </source>
</evidence>
<evidence type="ECO:0000256" key="2">
    <source>
        <dbReference type="ARBA" id="ARBA00023015"/>
    </source>
</evidence>
<name>A0A1I6G7K3_9GAMM</name>
<comment type="similarity">
    <text evidence="1">Belongs to the LysR transcriptional regulatory family.</text>
</comment>
<evidence type="ECO:0000256" key="4">
    <source>
        <dbReference type="ARBA" id="ARBA00023163"/>
    </source>
</evidence>
<keyword evidence="7" id="KW-1185">Reference proteome</keyword>
<dbReference type="CDD" id="cd08473">
    <property type="entry name" value="PBP2_CrgA_like_4"/>
    <property type="match status" value="1"/>
</dbReference>
<accession>A0A1I6G7K3</accession>
<dbReference type="Proteomes" id="UP000199424">
    <property type="component" value="Unassembled WGS sequence"/>
</dbReference>
<dbReference type="EMBL" id="FOYU01000001">
    <property type="protein sequence ID" value="SFR38172.1"/>
    <property type="molecule type" value="Genomic_DNA"/>
</dbReference>
<dbReference type="InterPro" id="IPR000847">
    <property type="entry name" value="LysR_HTH_N"/>
</dbReference>
<evidence type="ECO:0000256" key="1">
    <source>
        <dbReference type="ARBA" id="ARBA00009437"/>
    </source>
</evidence>
<dbReference type="Pfam" id="PF00126">
    <property type="entry name" value="HTH_1"/>
    <property type="match status" value="1"/>
</dbReference>
<dbReference type="Gene3D" id="1.10.10.10">
    <property type="entry name" value="Winged helix-like DNA-binding domain superfamily/Winged helix DNA-binding domain"/>
    <property type="match status" value="1"/>
</dbReference>
<evidence type="ECO:0000313" key="7">
    <source>
        <dbReference type="Proteomes" id="UP000199424"/>
    </source>
</evidence>
<dbReference type="GO" id="GO:0043565">
    <property type="term" value="F:sequence-specific DNA binding"/>
    <property type="evidence" value="ECO:0007669"/>
    <property type="project" value="TreeGrafter"/>
</dbReference>
<organism evidence="6 7">
    <name type="scientific">Pseudidiomarina maritima</name>
    <dbReference type="NCBI Taxonomy" id="519453"/>
    <lineage>
        <taxon>Bacteria</taxon>
        <taxon>Pseudomonadati</taxon>
        <taxon>Pseudomonadota</taxon>
        <taxon>Gammaproteobacteria</taxon>
        <taxon>Alteromonadales</taxon>
        <taxon>Idiomarinaceae</taxon>
        <taxon>Pseudidiomarina</taxon>
    </lineage>
</organism>
<feature type="domain" description="HTH lysR-type" evidence="5">
    <location>
        <begin position="34"/>
        <end position="84"/>
    </location>
</feature>
<dbReference type="Gene3D" id="3.40.190.290">
    <property type="match status" value="1"/>
</dbReference>
<keyword evidence="3 6" id="KW-0238">DNA-binding</keyword>
<keyword evidence="4" id="KW-0804">Transcription</keyword>
<dbReference type="SUPFAM" id="SSF53850">
    <property type="entry name" value="Periplasmic binding protein-like II"/>
    <property type="match status" value="1"/>
</dbReference>